<dbReference type="InterPro" id="IPR016024">
    <property type="entry name" value="ARM-type_fold"/>
</dbReference>
<dbReference type="GO" id="GO:0010032">
    <property type="term" value="P:meiotic chromosome condensation"/>
    <property type="evidence" value="ECO:0007669"/>
    <property type="project" value="TreeGrafter"/>
</dbReference>
<evidence type="ECO:0000313" key="9">
    <source>
        <dbReference type="Proteomes" id="UP000887575"/>
    </source>
</evidence>
<dbReference type="GO" id="GO:0042393">
    <property type="term" value="F:histone binding"/>
    <property type="evidence" value="ECO:0007669"/>
    <property type="project" value="TreeGrafter"/>
</dbReference>
<dbReference type="GO" id="GO:0000796">
    <property type="term" value="C:condensin complex"/>
    <property type="evidence" value="ECO:0007669"/>
    <property type="project" value="TreeGrafter"/>
</dbReference>
<organism evidence="9 10">
    <name type="scientific">Mesorhabditis belari</name>
    <dbReference type="NCBI Taxonomy" id="2138241"/>
    <lineage>
        <taxon>Eukaryota</taxon>
        <taxon>Metazoa</taxon>
        <taxon>Ecdysozoa</taxon>
        <taxon>Nematoda</taxon>
        <taxon>Chromadorea</taxon>
        <taxon>Rhabditida</taxon>
        <taxon>Rhabditina</taxon>
        <taxon>Rhabditomorpha</taxon>
        <taxon>Rhabditoidea</taxon>
        <taxon>Rhabditidae</taxon>
        <taxon>Mesorhabditinae</taxon>
        <taxon>Mesorhabditis</taxon>
    </lineage>
</organism>
<keyword evidence="4" id="KW-0226">DNA condensation</keyword>
<dbReference type="Proteomes" id="UP000887575">
    <property type="component" value="Unassembled WGS sequence"/>
</dbReference>
<name>A0AAF3J7Y1_9BILA</name>
<evidence type="ECO:0000256" key="2">
    <source>
        <dbReference type="ARBA" id="ARBA00022618"/>
    </source>
</evidence>
<evidence type="ECO:0000256" key="3">
    <source>
        <dbReference type="ARBA" id="ARBA00022776"/>
    </source>
</evidence>
<feature type="domain" description="Condensin complex subunit 1 C-terminal" evidence="8">
    <location>
        <begin position="1208"/>
        <end position="1360"/>
    </location>
</feature>
<keyword evidence="9" id="KW-1185">Reference proteome</keyword>
<dbReference type="GO" id="GO:0000779">
    <property type="term" value="C:condensed chromosome, centromeric region"/>
    <property type="evidence" value="ECO:0007669"/>
    <property type="project" value="TreeGrafter"/>
</dbReference>
<evidence type="ECO:0000256" key="1">
    <source>
        <dbReference type="ARBA" id="ARBA00004123"/>
    </source>
</evidence>
<dbReference type="PANTHER" id="PTHR14222">
    <property type="entry name" value="CONDENSIN"/>
    <property type="match status" value="1"/>
</dbReference>
<evidence type="ECO:0000256" key="6">
    <source>
        <dbReference type="ARBA" id="ARBA00023306"/>
    </source>
</evidence>
<evidence type="ECO:0000259" key="8">
    <source>
        <dbReference type="Pfam" id="PF12717"/>
    </source>
</evidence>
<evidence type="ECO:0000256" key="5">
    <source>
        <dbReference type="ARBA" id="ARBA00023242"/>
    </source>
</evidence>
<accession>A0AAF3J7Y1</accession>
<keyword evidence="2" id="KW-0132">Cell division</keyword>
<sequence length="1495" mass="169815">MQDQIKFVIPDRDDDLLMERSGTYMVTNVDDLQTCIENFREFEGRYSDEGPECMLKFFDSLFFMVKKPTSADDVEVKDANLLLNLAETLTGGMADVFNYSLEGLPFMIRMSTEKLQKEEIQMALKSRTSLMMHLYLLWRVNSRVESLWIKWHAQQRMQMPKNRTKGKGKKGVVREEENDDFDSIPIDVGMEDVQLDGISRWPQLRLRICEILCHILSAEAVDAENGTRIRNAIRFLWSSGIVDPSFIKTISRIFLDWLNSEEHRFKQSTWLLQACRILVPLVVGFGQSEALGALILEKTIHLEWIKDSFPFIEAIQRQTFDQRKPNLAGDVLGKKNALDGVLVSMVVQMAAFRPQELTSSNNNTTRALVCFIQTISARAPHVMIKYMGSMVKFLREDPYQLRGAVLTAMAELILSEEMTDQRCKSNPLIRDARAMFFDTLQKHLRDQATQIRAKVVSLWRQLAEEKRIPRSVIDAGIIDYIGERLEDKQVLVRKPAIAFMSTFLRNNPYGHDFSFEANKDALQQVLIERDGLLAENPEFALQRRMVEQFGAVKSVIAEEFLAQLKQDAEEVENEEIDDPDVLRGIFPMLVVAAKSRNRENLNATVTAVLQFVRLGKYVDKGLNIELEKDVLIKRLLEVTQERFIQCEMINAIGDDTKQLQAEEQRADWIDKVKKTNANIAHLKNKIHLELALADTLQSALRGALQGDAAELKEAINFIIECKNFEIRNVDDVIKQVFALIWRNSIEIQREVLSAARRMLLSQNSQRKVADEATATRMIDVLKDTNEVEFLCISEVIKRLFTAEDGAELSGGVLNHLFTSIMCDSEKAKESRLPALKLLSIFARIAPADIRQNLRLLQGLITMACDDDASEATINNAVAALGVVAECGTDTKREGESDVTMRPRRQLVRIPANDSLFTDIDEHFISRFLSNDCENYGHITKLTLEVYFNLCGQSGRVVCGLMAKIIWYLQRATRVLAFYEAESSKASRKEGGTGSKGEFLAEALHHWRVYHDKILERTLTFCGELAQQIFIYIDEVMVGELKRMQEIISSEGIAKKSTVANSNSKKKNQSKKDATKDDLDDNPTNFEVVPELTPRVLTAWEADSACYRGLFQALHPKIQSSKAADNAGQDDSGAVDMAGAQLFNQLLPPHILGRIAPLVNFCVRANSTSKTTRAAAATAFAKMVPLAQQYAKRASFMLTLLMTASQNPMIRENLLIAMVDIYEFVPISFDNYQAELFNMCRDVNACVRETALLVLLHVTADGLVQNRSGVADIARCFVDPVEDIQIMAKMFFAELSTKKNMIFNAMPDFLSRLTRNNNQVSFEDFKKIMTPLLEYLEALESEDLVLRVLQRIESIDSESLIKNEQLPLYLIWVLNMVAKNEKSFSKIRDHRKAIERHLHVEGVWELFSATIEKLRKIQSSNAHFTDDLERLYEEMTKIYEKAIDTAKTIKKATAFQRRVKQGGGSRATPKKIAAVVTKQKRAFLEDLEEEDSENSD</sequence>
<dbReference type="GO" id="GO:0007076">
    <property type="term" value="P:mitotic chromosome condensation"/>
    <property type="evidence" value="ECO:0007669"/>
    <property type="project" value="InterPro"/>
</dbReference>
<dbReference type="Pfam" id="PF12717">
    <property type="entry name" value="Cnd1"/>
    <property type="match status" value="1"/>
</dbReference>
<dbReference type="GO" id="GO:0005634">
    <property type="term" value="C:nucleus"/>
    <property type="evidence" value="ECO:0007669"/>
    <property type="project" value="UniProtKB-SubCell"/>
</dbReference>
<dbReference type="Gene3D" id="1.25.10.10">
    <property type="entry name" value="Leucine-rich Repeat Variant"/>
    <property type="match status" value="1"/>
</dbReference>
<feature type="region of interest" description="Disordered" evidence="7">
    <location>
        <begin position="1057"/>
        <end position="1084"/>
    </location>
</feature>
<comment type="subcellular location">
    <subcellularLocation>
        <location evidence="1">Nucleus</location>
    </subcellularLocation>
</comment>
<keyword evidence="3" id="KW-0498">Mitosis</keyword>
<keyword evidence="6" id="KW-0131">Cell cycle</keyword>
<evidence type="ECO:0000256" key="4">
    <source>
        <dbReference type="ARBA" id="ARBA00023067"/>
    </source>
</evidence>
<dbReference type="InterPro" id="IPR032682">
    <property type="entry name" value="Cnd1_C"/>
</dbReference>
<dbReference type="GO" id="GO:0051301">
    <property type="term" value="P:cell division"/>
    <property type="evidence" value="ECO:0007669"/>
    <property type="project" value="UniProtKB-KW"/>
</dbReference>
<dbReference type="WBParaSite" id="MBELARI_LOCUS21882">
    <property type="protein sequence ID" value="MBELARI_LOCUS21882"/>
    <property type="gene ID" value="MBELARI_LOCUS21882"/>
</dbReference>
<reference evidence="10" key="1">
    <citation type="submission" date="2024-02" db="UniProtKB">
        <authorList>
            <consortium name="WormBaseParasite"/>
        </authorList>
    </citation>
    <scope>IDENTIFICATION</scope>
</reference>
<dbReference type="InterPro" id="IPR026971">
    <property type="entry name" value="CND1/NCAPD3"/>
</dbReference>
<protein>
    <submittedName>
        <fullName evidence="10">Condensin complex subunit 1 C-terminal domain-containing protein</fullName>
    </submittedName>
</protein>
<dbReference type="PANTHER" id="PTHR14222:SF2">
    <property type="entry name" value="CONDENSIN COMPLEX SUBUNIT 1"/>
    <property type="match status" value="1"/>
</dbReference>
<proteinExistence type="predicted"/>
<keyword evidence="5" id="KW-0539">Nucleus</keyword>
<dbReference type="InterPro" id="IPR011989">
    <property type="entry name" value="ARM-like"/>
</dbReference>
<dbReference type="SUPFAM" id="SSF48371">
    <property type="entry name" value="ARM repeat"/>
    <property type="match status" value="1"/>
</dbReference>
<evidence type="ECO:0000256" key="7">
    <source>
        <dbReference type="SAM" id="MobiDB-lite"/>
    </source>
</evidence>
<evidence type="ECO:0000313" key="10">
    <source>
        <dbReference type="WBParaSite" id="MBELARI_LOCUS21882"/>
    </source>
</evidence>